<reference evidence="10 11" key="1">
    <citation type="submission" date="2020-01" db="EMBL/GenBank/DDBJ databases">
        <title>Sulfitobacter sediminilitoris sp. nov., isolated from a tidal flat.</title>
        <authorList>
            <person name="Park S."/>
            <person name="Yoon J.-H."/>
        </authorList>
    </citation>
    <scope>NUCLEOTIDE SEQUENCE [LARGE SCALE GENOMIC DNA]</scope>
    <source>
        <strain evidence="10 11">JBTF-M27</strain>
    </source>
</reference>
<keyword evidence="3 5" id="KW-0378">Hydrolase</keyword>
<name>A0A6P0CB96_9RHOB</name>
<dbReference type="InterPro" id="IPR035909">
    <property type="entry name" value="CheB_C"/>
</dbReference>
<dbReference type="CDD" id="cd16432">
    <property type="entry name" value="CheB_Rec"/>
    <property type="match status" value="1"/>
</dbReference>
<dbReference type="CDD" id="cd17541">
    <property type="entry name" value="REC_CheB-like"/>
    <property type="match status" value="1"/>
</dbReference>
<evidence type="ECO:0000256" key="4">
    <source>
        <dbReference type="ARBA" id="ARBA00048267"/>
    </source>
</evidence>
<proteinExistence type="inferred from homology"/>
<dbReference type="EC" id="3.1.1.61" evidence="5"/>
<dbReference type="GO" id="GO:0008168">
    <property type="term" value="F:methyltransferase activity"/>
    <property type="evidence" value="ECO:0007669"/>
    <property type="project" value="UniProtKB-KW"/>
</dbReference>
<evidence type="ECO:0000256" key="2">
    <source>
        <dbReference type="ARBA" id="ARBA00022500"/>
    </source>
</evidence>
<dbReference type="GO" id="GO:0006935">
    <property type="term" value="P:chemotaxis"/>
    <property type="evidence" value="ECO:0007669"/>
    <property type="project" value="UniProtKB-UniRule"/>
</dbReference>
<comment type="subcellular location">
    <subcellularLocation>
        <location evidence="5">Cytoplasm</location>
    </subcellularLocation>
</comment>
<dbReference type="InterPro" id="IPR011006">
    <property type="entry name" value="CheY-like_superfamily"/>
</dbReference>
<keyword evidence="2 5" id="KW-0145">Chemotaxis</keyword>
<dbReference type="GO" id="GO:0000156">
    <property type="term" value="F:phosphorelay response regulator activity"/>
    <property type="evidence" value="ECO:0007669"/>
    <property type="project" value="InterPro"/>
</dbReference>
<dbReference type="Gene3D" id="3.40.50.180">
    <property type="entry name" value="Methylesterase CheB, C-terminal domain"/>
    <property type="match status" value="1"/>
</dbReference>
<keyword evidence="5 7" id="KW-0597">Phosphoprotein</keyword>
<feature type="active site" evidence="5 6">
    <location>
        <position position="201"/>
    </location>
</feature>
<evidence type="ECO:0000313" key="11">
    <source>
        <dbReference type="Proteomes" id="UP000468591"/>
    </source>
</evidence>
<dbReference type="GO" id="GO:0008984">
    <property type="term" value="F:protein-glutamate methylesterase activity"/>
    <property type="evidence" value="ECO:0007669"/>
    <property type="project" value="UniProtKB-UniRule"/>
</dbReference>
<comment type="catalytic activity">
    <reaction evidence="4 5">
        <text>[protein]-L-glutamate 5-O-methyl ester + H2O = L-glutamyl-[protein] + methanol + H(+)</text>
        <dbReference type="Rhea" id="RHEA:23236"/>
        <dbReference type="Rhea" id="RHEA-COMP:10208"/>
        <dbReference type="Rhea" id="RHEA-COMP:10311"/>
        <dbReference type="ChEBI" id="CHEBI:15377"/>
        <dbReference type="ChEBI" id="CHEBI:15378"/>
        <dbReference type="ChEBI" id="CHEBI:17790"/>
        <dbReference type="ChEBI" id="CHEBI:29973"/>
        <dbReference type="ChEBI" id="CHEBI:82795"/>
        <dbReference type="EC" id="3.1.1.61"/>
    </reaction>
</comment>
<dbReference type="SUPFAM" id="SSF52738">
    <property type="entry name" value="Methylesterase CheB, C-terminal domain"/>
    <property type="match status" value="1"/>
</dbReference>
<dbReference type="RefSeq" id="WP_164354350.1">
    <property type="nucleotide sequence ID" value="NZ_JAABNT010000008.1"/>
</dbReference>
<dbReference type="PANTHER" id="PTHR42872:SF6">
    <property type="entry name" value="PROTEIN-GLUTAMATE METHYLESTERASE_PROTEIN-GLUTAMINE GLUTAMINASE"/>
    <property type="match status" value="1"/>
</dbReference>
<dbReference type="HAMAP" id="MF_00099">
    <property type="entry name" value="CheB_chemtxs"/>
    <property type="match status" value="1"/>
</dbReference>
<evidence type="ECO:0000256" key="6">
    <source>
        <dbReference type="PROSITE-ProRule" id="PRU00050"/>
    </source>
</evidence>
<dbReference type="PANTHER" id="PTHR42872">
    <property type="entry name" value="PROTEIN-GLUTAMATE METHYLESTERASE/PROTEIN-GLUTAMINE GLUTAMINASE"/>
    <property type="match status" value="1"/>
</dbReference>
<dbReference type="Pfam" id="PF01339">
    <property type="entry name" value="CheB_methylest"/>
    <property type="match status" value="1"/>
</dbReference>
<dbReference type="PIRSF" id="PIRSF000876">
    <property type="entry name" value="RR_chemtxs_CheB"/>
    <property type="match status" value="1"/>
</dbReference>
<accession>A0A6P0CB96</accession>
<dbReference type="Pfam" id="PF00072">
    <property type="entry name" value="Response_reg"/>
    <property type="match status" value="1"/>
</dbReference>
<dbReference type="SUPFAM" id="SSF52172">
    <property type="entry name" value="CheY-like"/>
    <property type="match status" value="1"/>
</dbReference>
<organism evidence="10 11">
    <name type="scientific">Sulfitobacter sediminilitoris</name>
    <dbReference type="NCBI Taxonomy" id="2698830"/>
    <lineage>
        <taxon>Bacteria</taxon>
        <taxon>Pseudomonadati</taxon>
        <taxon>Pseudomonadota</taxon>
        <taxon>Alphaproteobacteria</taxon>
        <taxon>Rhodobacterales</taxon>
        <taxon>Roseobacteraceae</taxon>
        <taxon>Sulfitobacter</taxon>
    </lineage>
</organism>
<keyword evidence="10" id="KW-0489">Methyltransferase</keyword>
<evidence type="ECO:0000259" key="8">
    <source>
        <dbReference type="PROSITE" id="PS50110"/>
    </source>
</evidence>
<dbReference type="EMBL" id="JAABNT010000008">
    <property type="protein sequence ID" value="NEK23422.1"/>
    <property type="molecule type" value="Genomic_DNA"/>
</dbReference>
<feature type="domain" description="CheB-type methylesterase" evidence="9">
    <location>
        <begin position="159"/>
        <end position="355"/>
    </location>
</feature>
<sequence length="364" mass="38662">MHNDAGPLPLQNIHYVKKKVVIVDDSRTIRGLLRIVLEQDSRLEVVGEADSAATAREVIKQTDPDVITLDIEMPGMNGLAFLEKLMLLHPMPVVMISSTTQSNSEATITALSLGAVDCILKLTSAADEGACREISRRVFSAACSTVQVLSKAPAIPPSPLSQKAKSMPIILIGASTGGVAALECVLADLPANGPPVVIVQHMPGAFLVSFSQKLNRQLPQDVALAREDELLGYGQIRLAPGLGRHTGVNKSSGRWRCRFSTPSEGDLHCPSVDALFQSAVPFSRDVVAVILTGLGRDGADGMLNLKQSGALTLGQDADSSVVYGMPRAAWEAGAVREQLPLSQIGAATNRAVEEHAKRSRGRDL</sequence>
<dbReference type="NCBIfam" id="NF001965">
    <property type="entry name" value="PRK00742.1"/>
    <property type="match status" value="1"/>
</dbReference>
<evidence type="ECO:0000259" key="9">
    <source>
        <dbReference type="PROSITE" id="PS50122"/>
    </source>
</evidence>
<keyword evidence="11" id="KW-1185">Reference proteome</keyword>
<dbReference type="Proteomes" id="UP000468591">
    <property type="component" value="Unassembled WGS sequence"/>
</dbReference>
<evidence type="ECO:0000256" key="7">
    <source>
        <dbReference type="PROSITE-ProRule" id="PRU00169"/>
    </source>
</evidence>
<comment type="function">
    <text evidence="5">Involved in chemotaxis. Part of a chemotaxis signal transduction system that modulates chemotaxis in response to various stimuli. Catalyzes the demethylation of specific methylglutamate residues introduced into the chemoreceptors (methyl-accepting chemotaxis proteins or MCP) by CheR. Also mediates the irreversible deamidation of specific glutamine residues to glutamic acid.</text>
</comment>
<keyword evidence="10" id="KW-0808">Transferase</keyword>
<dbReference type="InterPro" id="IPR001789">
    <property type="entry name" value="Sig_transdc_resp-reg_receiver"/>
</dbReference>
<dbReference type="GO" id="GO:0032259">
    <property type="term" value="P:methylation"/>
    <property type="evidence" value="ECO:0007669"/>
    <property type="project" value="UniProtKB-KW"/>
</dbReference>
<comment type="domain">
    <text evidence="5">Contains a C-terminal catalytic domain, and an N-terminal region which modulates catalytic activity.</text>
</comment>
<dbReference type="GO" id="GO:0050568">
    <property type="term" value="F:protein-glutamine glutaminase activity"/>
    <property type="evidence" value="ECO:0007669"/>
    <property type="project" value="UniProtKB-UniRule"/>
</dbReference>
<dbReference type="PROSITE" id="PS50110">
    <property type="entry name" value="RESPONSE_REGULATORY"/>
    <property type="match status" value="1"/>
</dbReference>
<comment type="catalytic activity">
    <reaction evidence="5">
        <text>L-glutaminyl-[protein] + H2O = L-glutamyl-[protein] + NH4(+)</text>
        <dbReference type="Rhea" id="RHEA:16441"/>
        <dbReference type="Rhea" id="RHEA-COMP:10207"/>
        <dbReference type="Rhea" id="RHEA-COMP:10208"/>
        <dbReference type="ChEBI" id="CHEBI:15377"/>
        <dbReference type="ChEBI" id="CHEBI:28938"/>
        <dbReference type="ChEBI" id="CHEBI:29973"/>
        <dbReference type="ChEBI" id="CHEBI:30011"/>
        <dbReference type="EC" id="3.5.1.44"/>
    </reaction>
</comment>
<comment type="PTM">
    <text evidence="5">Phosphorylated by CheA. Phosphorylation of the N-terminal regulatory domain activates the methylesterase activity.</text>
</comment>
<dbReference type="PROSITE" id="PS50122">
    <property type="entry name" value="CHEB"/>
    <property type="match status" value="1"/>
</dbReference>
<dbReference type="InterPro" id="IPR000673">
    <property type="entry name" value="Sig_transdc_resp-reg_Me-estase"/>
</dbReference>
<dbReference type="EC" id="3.5.1.44" evidence="5"/>
<comment type="similarity">
    <text evidence="5">Belongs to the CheB family.</text>
</comment>
<dbReference type="AlphaFoldDB" id="A0A6P0CB96"/>
<feature type="domain" description="Response regulatory" evidence="8">
    <location>
        <begin position="19"/>
        <end position="136"/>
    </location>
</feature>
<dbReference type="Gene3D" id="3.40.50.2300">
    <property type="match status" value="1"/>
</dbReference>
<keyword evidence="1 5" id="KW-0963">Cytoplasm</keyword>
<dbReference type="InterPro" id="IPR008248">
    <property type="entry name" value="CheB-like"/>
</dbReference>
<evidence type="ECO:0000256" key="1">
    <source>
        <dbReference type="ARBA" id="ARBA00022490"/>
    </source>
</evidence>
<evidence type="ECO:0000256" key="5">
    <source>
        <dbReference type="HAMAP-Rule" id="MF_00099"/>
    </source>
</evidence>
<feature type="active site" evidence="5 6">
    <location>
        <position position="297"/>
    </location>
</feature>
<feature type="active site" evidence="5 6">
    <location>
        <position position="175"/>
    </location>
</feature>
<dbReference type="GO" id="GO:0005737">
    <property type="term" value="C:cytoplasm"/>
    <property type="evidence" value="ECO:0007669"/>
    <property type="project" value="UniProtKB-SubCell"/>
</dbReference>
<protein>
    <recommendedName>
        <fullName evidence="5">Protein-glutamate methylesterase/protein-glutamine glutaminase</fullName>
        <ecNumber evidence="5">3.1.1.61</ecNumber>
        <ecNumber evidence="5">3.5.1.44</ecNumber>
    </recommendedName>
</protein>
<comment type="caution">
    <text evidence="10">The sequence shown here is derived from an EMBL/GenBank/DDBJ whole genome shotgun (WGS) entry which is preliminary data.</text>
</comment>
<feature type="modified residue" description="4-aspartylphosphate" evidence="5 7">
    <location>
        <position position="70"/>
    </location>
</feature>
<evidence type="ECO:0000256" key="3">
    <source>
        <dbReference type="ARBA" id="ARBA00022801"/>
    </source>
</evidence>
<evidence type="ECO:0000313" key="10">
    <source>
        <dbReference type="EMBL" id="NEK23422.1"/>
    </source>
</evidence>
<dbReference type="SMART" id="SM00448">
    <property type="entry name" value="REC"/>
    <property type="match status" value="1"/>
</dbReference>
<gene>
    <name evidence="5 10" type="primary">cheB</name>
    <name evidence="10" type="ORF">GV827_13525</name>
</gene>